<dbReference type="Proteomes" id="UP000249828">
    <property type="component" value="Unassembled WGS sequence"/>
</dbReference>
<reference evidence="1 2" key="1">
    <citation type="submission" date="2017-11" db="EMBL/GenBank/DDBJ databases">
        <title>Draft genome sequence of Enterococcus plantarum TRW2 strain isolated from lettuce.</title>
        <authorList>
            <person name="Kim E.B."/>
            <person name="Marco M.L."/>
            <person name="Williams T.R."/>
            <person name="You I.H."/>
        </authorList>
    </citation>
    <scope>NUCLEOTIDE SEQUENCE [LARGE SCALE GENOMIC DNA]</scope>
    <source>
        <strain evidence="1 2">TRW2</strain>
    </source>
</reference>
<dbReference type="InterPro" id="IPR053745">
    <property type="entry name" value="Viral_Tail_Comp_sf"/>
</dbReference>
<accession>A0A2W3Z5S7</accession>
<protein>
    <recommendedName>
        <fullName evidence="3">DUF3168 domain-containing protein</fullName>
    </recommendedName>
</protein>
<comment type="caution">
    <text evidence="1">The sequence shown here is derived from an EMBL/GenBank/DDBJ whole genome shotgun (WGS) entry which is preliminary data.</text>
</comment>
<keyword evidence="2" id="KW-1185">Reference proteome</keyword>
<proteinExistence type="predicted"/>
<dbReference type="EMBL" id="PIEU01000100">
    <property type="protein sequence ID" value="PZL71717.1"/>
    <property type="molecule type" value="Genomic_DNA"/>
</dbReference>
<dbReference type="Gene3D" id="3.30.2000.30">
    <property type="match status" value="1"/>
</dbReference>
<evidence type="ECO:0008006" key="3">
    <source>
        <dbReference type="Google" id="ProtNLM"/>
    </source>
</evidence>
<gene>
    <name evidence="1" type="ORF">CI088_12010</name>
</gene>
<organism evidence="1 2">
    <name type="scientific">Enterococcus plantarum</name>
    <dbReference type="NCBI Taxonomy" id="1077675"/>
    <lineage>
        <taxon>Bacteria</taxon>
        <taxon>Bacillati</taxon>
        <taxon>Bacillota</taxon>
        <taxon>Bacilli</taxon>
        <taxon>Lactobacillales</taxon>
        <taxon>Enterococcaceae</taxon>
        <taxon>Enterococcus</taxon>
    </lineage>
</organism>
<evidence type="ECO:0000313" key="2">
    <source>
        <dbReference type="Proteomes" id="UP000249828"/>
    </source>
</evidence>
<evidence type="ECO:0000313" key="1">
    <source>
        <dbReference type="EMBL" id="PZL71717.1"/>
    </source>
</evidence>
<dbReference type="AlphaFoldDB" id="A0A2W3Z5S7"/>
<sequence>MNDQYIFDKAYTLIQQLGIDIYTYKQMNDVDYPFIEMSNTDTDRLITKSGSIQTISLSIDIWGLASERKNITTIKSMIIDILIRNFQVKESEIEDRILTDTSTTDTLLHGVLVVPIYLN</sequence>
<name>A0A2W3Z5S7_9ENTE</name>
<dbReference type="RefSeq" id="WP_111248363.1">
    <property type="nucleotide sequence ID" value="NZ_PIEU01000100.1"/>
</dbReference>